<name>A0ABS9BGP8_9BACT</name>
<dbReference type="EMBL" id="JAKEVY010000001">
    <property type="protein sequence ID" value="MCF1714024.1"/>
    <property type="molecule type" value="Genomic_DNA"/>
</dbReference>
<evidence type="ECO:0000313" key="2">
    <source>
        <dbReference type="Proteomes" id="UP001200145"/>
    </source>
</evidence>
<sequence length="248" mass="28611">MFTSKNELVESMGVDPEIAAFFVDRKVPAGNLYWKGRYLYVARGTGYLFIPLFFDLQLKAGVPRGILLNEDYVQTMEQILHIAAQYEFGEKDFATHIQEIERLVAPKLLNHSFFEELQAYFSQQNLVRKGRIGTENPALNRGDAFLYLLATIQIPEPVLAVVLDSWYNLVPSFLLLDDIMDFQEDRQNQEENSLSFYGYHADGIKKAIAAAKQNFQELKKLNPTLCEFFETALDKKIQTPYFQHILNH</sequence>
<protein>
    <submittedName>
        <fullName evidence="1">Uncharacterized protein</fullName>
    </submittedName>
</protein>
<proteinExistence type="predicted"/>
<evidence type="ECO:0000313" key="1">
    <source>
        <dbReference type="EMBL" id="MCF1714024.1"/>
    </source>
</evidence>
<gene>
    <name evidence="1" type="ORF">L0U88_05180</name>
</gene>
<organism evidence="1 2">
    <name type="scientific">Flavihumibacter fluminis</name>
    <dbReference type="NCBI Taxonomy" id="2909236"/>
    <lineage>
        <taxon>Bacteria</taxon>
        <taxon>Pseudomonadati</taxon>
        <taxon>Bacteroidota</taxon>
        <taxon>Chitinophagia</taxon>
        <taxon>Chitinophagales</taxon>
        <taxon>Chitinophagaceae</taxon>
        <taxon>Flavihumibacter</taxon>
    </lineage>
</organism>
<keyword evidence="2" id="KW-1185">Reference proteome</keyword>
<reference evidence="1 2" key="1">
    <citation type="submission" date="2022-01" db="EMBL/GenBank/DDBJ databases">
        <title>Flavihumibacter sp. nov., isolated from sediment of a river.</title>
        <authorList>
            <person name="Liu H."/>
        </authorList>
    </citation>
    <scope>NUCLEOTIDE SEQUENCE [LARGE SCALE GENOMIC DNA]</scope>
    <source>
        <strain evidence="1 2">RY-1</strain>
    </source>
</reference>
<comment type="caution">
    <text evidence="1">The sequence shown here is derived from an EMBL/GenBank/DDBJ whole genome shotgun (WGS) entry which is preliminary data.</text>
</comment>
<dbReference type="RefSeq" id="WP_234864551.1">
    <property type="nucleotide sequence ID" value="NZ_JAKEVY010000001.1"/>
</dbReference>
<accession>A0ABS9BGP8</accession>
<dbReference type="Proteomes" id="UP001200145">
    <property type="component" value="Unassembled WGS sequence"/>
</dbReference>